<evidence type="ECO:0000256" key="1">
    <source>
        <dbReference type="ARBA" id="ARBA00004651"/>
    </source>
</evidence>
<evidence type="ECO:0000256" key="6">
    <source>
        <dbReference type="ARBA" id="ARBA00022847"/>
    </source>
</evidence>
<feature type="transmembrane region" description="Helical" evidence="14">
    <location>
        <begin position="444"/>
        <end position="466"/>
    </location>
</feature>
<keyword evidence="11" id="KW-0739">Sodium transport</keyword>
<keyword evidence="4" id="KW-1003">Cell membrane</keyword>
<dbReference type="InterPro" id="IPR050277">
    <property type="entry name" value="Sodium:Solute_Symporter"/>
</dbReference>
<evidence type="ECO:0000256" key="3">
    <source>
        <dbReference type="ARBA" id="ARBA00022448"/>
    </source>
</evidence>
<keyword evidence="7 14" id="KW-1133">Transmembrane helix</keyword>
<evidence type="ECO:0000256" key="12">
    <source>
        <dbReference type="ARBA" id="ARBA00033708"/>
    </source>
</evidence>
<feature type="transmembrane region" description="Helical" evidence="14">
    <location>
        <begin position="389"/>
        <end position="414"/>
    </location>
</feature>
<dbReference type="PANTHER" id="PTHR48086">
    <property type="entry name" value="SODIUM/PROLINE SYMPORTER-RELATED"/>
    <property type="match status" value="1"/>
</dbReference>
<evidence type="ECO:0000256" key="10">
    <source>
        <dbReference type="ARBA" id="ARBA00023136"/>
    </source>
</evidence>
<feature type="transmembrane region" description="Helical" evidence="14">
    <location>
        <begin position="162"/>
        <end position="180"/>
    </location>
</feature>
<evidence type="ECO:0000256" key="11">
    <source>
        <dbReference type="ARBA" id="ARBA00023201"/>
    </source>
</evidence>
<keyword evidence="9" id="KW-0406">Ion transport</keyword>
<feature type="transmembrane region" description="Helical" evidence="14">
    <location>
        <begin position="187"/>
        <end position="207"/>
    </location>
</feature>
<dbReference type="PROSITE" id="PS50283">
    <property type="entry name" value="NA_SOLUT_SYMP_3"/>
    <property type="match status" value="1"/>
</dbReference>
<feature type="transmembrane region" description="Helical" evidence="14">
    <location>
        <begin position="421"/>
        <end position="438"/>
    </location>
</feature>
<evidence type="ECO:0000256" key="9">
    <source>
        <dbReference type="ARBA" id="ARBA00023065"/>
    </source>
</evidence>
<evidence type="ECO:0000256" key="5">
    <source>
        <dbReference type="ARBA" id="ARBA00022692"/>
    </source>
</evidence>
<dbReference type="Proteomes" id="UP000546464">
    <property type="component" value="Unassembled WGS sequence"/>
</dbReference>
<feature type="transmembrane region" description="Helical" evidence="14">
    <location>
        <begin position="76"/>
        <end position="96"/>
    </location>
</feature>
<feature type="transmembrane region" description="Helical" evidence="14">
    <location>
        <begin position="315"/>
        <end position="341"/>
    </location>
</feature>
<comment type="catalytic activity">
    <reaction evidence="12">
        <text>L-proline(in) + Na(+)(in) = L-proline(out) + Na(+)(out)</text>
        <dbReference type="Rhea" id="RHEA:28967"/>
        <dbReference type="ChEBI" id="CHEBI:29101"/>
        <dbReference type="ChEBI" id="CHEBI:60039"/>
    </reaction>
</comment>
<evidence type="ECO:0000256" key="4">
    <source>
        <dbReference type="ARBA" id="ARBA00022475"/>
    </source>
</evidence>
<feature type="transmembrane region" description="Helical" evidence="14">
    <location>
        <begin position="507"/>
        <end position="526"/>
    </location>
</feature>
<keyword evidence="16" id="KW-1185">Reference proteome</keyword>
<dbReference type="InterPro" id="IPR001734">
    <property type="entry name" value="Na/solute_symporter"/>
</dbReference>
<evidence type="ECO:0000256" key="8">
    <source>
        <dbReference type="ARBA" id="ARBA00023053"/>
    </source>
</evidence>
<dbReference type="EMBL" id="JACHVB010000020">
    <property type="protein sequence ID" value="MBC2593965.1"/>
    <property type="molecule type" value="Genomic_DNA"/>
</dbReference>
<dbReference type="GO" id="GO:0006814">
    <property type="term" value="P:sodium ion transport"/>
    <property type="evidence" value="ECO:0007669"/>
    <property type="project" value="UniProtKB-KW"/>
</dbReference>
<feature type="transmembrane region" description="Helical" evidence="14">
    <location>
        <begin position="362"/>
        <end position="383"/>
    </location>
</feature>
<evidence type="ECO:0008006" key="17">
    <source>
        <dbReference type="Google" id="ProtNLM"/>
    </source>
</evidence>
<feature type="transmembrane region" description="Helical" evidence="14">
    <location>
        <begin position="272"/>
        <end position="295"/>
    </location>
</feature>
<feature type="transmembrane region" description="Helical" evidence="14">
    <location>
        <begin position="48"/>
        <end position="70"/>
    </location>
</feature>
<keyword evidence="6" id="KW-0769">Symport</keyword>
<dbReference type="AlphaFoldDB" id="A0A842HBX9"/>
<comment type="subcellular location">
    <subcellularLocation>
        <location evidence="1">Cell membrane</location>
        <topology evidence="1">Multi-pass membrane protein</topology>
    </subcellularLocation>
</comment>
<proteinExistence type="inferred from homology"/>
<keyword evidence="5 14" id="KW-0812">Transmembrane</keyword>
<feature type="transmembrane region" description="Helical" evidence="14">
    <location>
        <begin position="538"/>
        <end position="557"/>
    </location>
</feature>
<evidence type="ECO:0000256" key="7">
    <source>
        <dbReference type="ARBA" id="ARBA00022989"/>
    </source>
</evidence>
<accession>A0A842HBX9</accession>
<feature type="transmembrane region" description="Helical" evidence="14">
    <location>
        <begin position="12"/>
        <end position="28"/>
    </location>
</feature>
<dbReference type="GO" id="GO:0005886">
    <property type="term" value="C:plasma membrane"/>
    <property type="evidence" value="ECO:0007669"/>
    <property type="project" value="UniProtKB-SubCell"/>
</dbReference>
<sequence>MPSFEIDASFWWPMAAYGALLVGVSLYFTRMIKSSDDFYGANGRTSFWFSGLSFFMTAFSASVFVANASIAYRHGLLNALLIVAQIPVFIAGYFIFAARWRSCGCATVIEFLQKRFSPATAKFFMWVGIPVRVMESGNRFYVTAVLFEAMLGVSLLKGSVTTAVITLLSTVGGGFLAVVVTDAVQAILLTLIVTVVAGLSLHAVGGWEGFVANAPEGYWSLATDETGFGVPLIAAWAIVALFAWNGNWALVQRFVAVPGVKDARRVSIISGVSYYLLFPLIAIPAMAAVVVLPGLDTPQKAEYAYILMAQQVLPSGLMAILCFGLLGATITAVNADLNVMSQVVIHDMLKKRLSLTSDRMKLFLGRVVMIVICTLCLALAMKIRDLGGAFQFLVMVLGMTTLPALMPLLFGLLWPVGGGRAAMGAFCAGIAVSVLLKFGLGAGLAAVIIGNGLATALVYFGVGLLFPASEQKREEVRALFVTMREKRRHELKRKFVAVQKADSGGRAVARVAAVTMLLCGVITLGAEFLTPEGAAARGMSALVALFLFIIGGTIFVLNRERRGETPR</sequence>
<evidence type="ECO:0000256" key="14">
    <source>
        <dbReference type="SAM" id="Phobius"/>
    </source>
</evidence>
<dbReference type="Gene3D" id="1.20.1730.10">
    <property type="entry name" value="Sodium/glucose cotransporter"/>
    <property type="match status" value="1"/>
</dbReference>
<keyword evidence="3" id="KW-0813">Transport</keyword>
<keyword evidence="10 14" id="KW-0472">Membrane</keyword>
<evidence type="ECO:0000313" key="15">
    <source>
        <dbReference type="EMBL" id="MBC2593965.1"/>
    </source>
</evidence>
<comment type="caution">
    <text evidence="15">The sequence shown here is derived from an EMBL/GenBank/DDBJ whole genome shotgun (WGS) entry which is preliminary data.</text>
</comment>
<organism evidence="15 16">
    <name type="scientific">Ruficoccus amylovorans</name>
    <dbReference type="NCBI Taxonomy" id="1804625"/>
    <lineage>
        <taxon>Bacteria</taxon>
        <taxon>Pseudomonadati</taxon>
        <taxon>Verrucomicrobiota</taxon>
        <taxon>Opitutia</taxon>
        <taxon>Puniceicoccales</taxon>
        <taxon>Cerasicoccaceae</taxon>
        <taxon>Ruficoccus</taxon>
    </lineage>
</organism>
<dbReference type="InterPro" id="IPR038377">
    <property type="entry name" value="Na/Glc_symporter_sf"/>
</dbReference>
<dbReference type="GO" id="GO:0015293">
    <property type="term" value="F:symporter activity"/>
    <property type="evidence" value="ECO:0007669"/>
    <property type="project" value="UniProtKB-KW"/>
</dbReference>
<dbReference type="Pfam" id="PF00474">
    <property type="entry name" value="SSF"/>
    <property type="match status" value="1"/>
</dbReference>
<dbReference type="PANTHER" id="PTHR48086:SF3">
    <property type="entry name" value="SODIUM_PROLINE SYMPORTER"/>
    <property type="match status" value="1"/>
</dbReference>
<feature type="transmembrane region" description="Helical" evidence="14">
    <location>
        <begin position="227"/>
        <end position="251"/>
    </location>
</feature>
<keyword evidence="8" id="KW-0915">Sodium</keyword>
<protein>
    <recommendedName>
        <fullName evidence="17">Sodium/glucose cotransporter</fullName>
    </recommendedName>
</protein>
<evidence type="ECO:0000256" key="2">
    <source>
        <dbReference type="ARBA" id="ARBA00006434"/>
    </source>
</evidence>
<reference evidence="15 16" key="1">
    <citation type="submission" date="2020-07" db="EMBL/GenBank/DDBJ databases">
        <authorList>
            <person name="Feng X."/>
        </authorList>
    </citation>
    <scope>NUCLEOTIDE SEQUENCE [LARGE SCALE GENOMIC DNA]</scope>
    <source>
        <strain evidence="15 16">JCM31066</strain>
    </source>
</reference>
<gene>
    <name evidence="15" type="ORF">H5P28_06790</name>
</gene>
<evidence type="ECO:0000256" key="13">
    <source>
        <dbReference type="RuleBase" id="RU362091"/>
    </source>
</evidence>
<name>A0A842HBX9_9BACT</name>
<dbReference type="RefSeq" id="WP_185674951.1">
    <property type="nucleotide sequence ID" value="NZ_JACHVB010000020.1"/>
</dbReference>
<evidence type="ECO:0000313" key="16">
    <source>
        <dbReference type="Proteomes" id="UP000546464"/>
    </source>
</evidence>
<comment type="similarity">
    <text evidence="2 13">Belongs to the sodium:solute symporter (SSF) (TC 2.A.21) family.</text>
</comment>